<feature type="transmembrane region" description="Helical" evidence="1">
    <location>
        <begin position="50"/>
        <end position="72"/>
    </location>
</feature>
<accession>A0A235B3K3</accession>
<protein>
    <submittedName>
        <fullName evidence="2">Uncharacterized protein</fullName>
    </submittedName>
</protein>
<dbReference type="AlphaFoldDB" id="A0A235B3K3"/>
<feature type="transmembrane region" description="Helical" evidence="1">
    <location>
        <begin position="291"/>
        <end position="316"/>
    </location>
</feature>
<dbReference type="InterPro" id="IPR019733">
    <property type="entry name" value="Uncharacterised_YhfT"/>
</dbReference>
<organism evidence="2 3">
    <name type="scientific">Paludifilum halophilum</name>
    <dbReference type="NCBI Taxonomy" id="1642702"/>
    <lineage>
        <taxon>Bacteria</taxon>
        <taxon>Bacillati</taxon>
        <taxon>Bacillota</taxon>
        <taxon>Bacilli</taxon>
        <taxon>Bacillales</taxon>
        <taxon>Thermoactinomycetaceae</taxon>
        <taxon>Paludifilum</taxon>
    </lineage>
</organism>
<evidence type="ECO:0000313" key="2">
    <source>
        <dbReference type="EMBL" id="OYD06812.1"/>
    </source>
</evidence>
<keyword evidence="1" id="KW-0472">Membrane</keyword>
<dbReference type="OrthoDB" id="92225at2"/>
<keyword evidence="3" id="KW-1185">Reference proteome</keyword>
<dbReference type="EMBL" id="NOWF01000009">
    <property type="protein sequence ID" value="OYD06812.1"/>
    <property type="molecule type" value="Genomic_DNA"/>
</dbReference>
<feature type="transmembrane region" description="Helical" evidence="1">
    <location>
        <begin position="6"/>
        <end position="29"/>
    </location>
</feature>
<comment type="caution">
    <text evidence="2">The sequence shown here is derived from an EMBL/GenBank/DDBJ whole genome shotgun (WGS) entry which is preliminary data.</text>
</comment>
<name>A0A235B3K3_9BACL</name>
<reference evidence="2 3" key="1">
    <citation type="submission" date="2017-07" db="EMBL/GenBank/DDBJ databases">
        <title>The genome sequence of Paludifilum halophilum highlights mechanisms for microbial adaptation to high salt environemnts.</title>
        <authorList>
            <person name="Belbahri L."/>
        </authorList>
    </citation>
    <scope>NUCLEOTIDE SEQUENCE [LARGE SCALE GENOMIC DNA]</scope>
    <source>
        <strain evidence="2 3">DSM 102817</strain>
    </source>
</reference>
<gene>
    <name evidence="2" type="ORF">CHM34_14765</name>
</gene>
<dbReference type="Proteomes" id="UP000215459">
    <property type="component" value="Unassembled WGS sequence"/>
</dbReference>
<feature type="transmembrane region" description="Helical" evidence="1">
    <location>
        <begin position="371"/>
        <end position="398"/>
    </location>
</feature>
<sequence>MEFSLLKMVLVALSTATTALLSYYGRAVFHDGIRPIMPEFIEGRMKRPELASISFGLSVGFIASVGIAFTLSTQLLNPWLLFLPTDILGVFATRAWLAALLGGTWGVAVVAGISVVHSALTVFPIDFIGALGELSSPVLAGFALFPILAITYQFGWKKGAFSAVIILLVRQMVELNWILPEDIHLLPEAGQLFVGTLLLALFALWKDRGKTSSEKGVHSIFEKRTRRILQGLPFFAVTGALIAAMANLGYFAGSEVSIFTLQKAYSAADPSHTQALIQQAALADFLRGIGFVPLIVTTALTTGVYGVVGLTFIFPIAYLAPNAVFAAIGGALMISLEVLILSKAGKALEKFPSLREASDSIRTAITQVMEIALLLGSTLAVVKMGEFTGFSIFVALYALNEVLGRPVVRLAASPLAAILTGLILNLLYLLQLFTPAAG</sequence>
<feature type="transmembrane region" description="Helical" evidence="1">
    <location>
        <begin position="185"/>
        <end position="205"/>
    </location>
</feature>
<proteinExistence type="predicted"/>
<dbReference type="Pfam" id="PF10797">
    <property type="entry name" value="YhfT"/>
    <property type="match status" value="1"/>
</dbReference>
<keyword evidence="1" id="KW-0812">Transmembrane</keyword>
<feature type="transmembrane region" description="Helical" evidence="1">
    <location>
        <begin position="323"/>
        <end position="342"/>
    </location>
</feature>
<feature type="transmembrane region" description="Helical" evidence="1">
    <location>
        <begin position="134"/>
        <end position="152"/>
    </location>
</feature>
<evidence type="ECO:0000256" key="1">
    <source>
        <dbReference type="SAM" id="Phobius"/>
    </source>
</evidence>
<dbReference type="RefSeq" id="WP_094265375.1">
    <property type="nucleotide sequence ID" value="NZ_NOWF01000009.1"/>
</dbReference>
<feature type="transmembrane region" description="Helical" evidence="1">
    <location>
        <begin position="104"/>
        <end position="128"/>
    </location>
</feature>
<keyword evidence="1" id="KW-1133">Transmembrane helix</keyword>
<feature type="transmembrane region" description="Helical" evidence="1">
    <location>
        <begin position="232"/>
        <end position="252"/>
    </location>
</feature>
<feature type="transmembrane region" description="Helical" evidence="1">
    <location>
        <begin position="410"/>
        <end position="430"/>
    </location>
</feature>
<evidence type="ECO:0000313" key="3">
    <source>
        <dbReference type="Proteomes" id="UP000215459"/>
    </source>
</evidence>